<dbReference type="Proteomes" id="UP000501600">
    <property type="component" value="Chromosome"/>
</dbReference>
<keyword evidence="3" id="KW-1185">Reference proteome</keyword>
<keyword evidence="1" id="KW-0472">Membrane</keyword>
<feature type="transmembrane region" description="Helical" evidence="1">
    <location>
        <begin position="33"/>
        <end position="52"/>
    </location>
</feature>
<accession>A0A6H2DL94</accession>
<dbReference type="AlphaFoldDB" id="A0A6H2DL94"/>
<keyword evidence="1" id="KW-1133">Transmembrane helix</keyword>
<evidence type="ECO:0000313" key="2">
    <source>
        <dbReference type="EMBL" id="QJB68426.1"/>
    </source>
</evidence>
<evidence type="ECO:0008006" key="4">
    <source>
        <dbReference type="Google" id="ProtNLM"/>
    </source>
</evidence>
<name>A0A6H2DL94_9SPHN</name>
<sequence length="67" mass="7042">MSDLVLSILMLAGAALLAGGIYILRKGNNKQQGLLMLAASLVMFGNVAIWSIPLPEGDKTPDTKATE</sequence>
<evidence type="ECO:0000256" key="1">
    <source>
        <dbReference type="SAM" id="Phobius"/>
    </source>
</evidence>
<reference evidence="2 3" key="1">
    <citation type="submission" date="2020-04" db="EMBL/GenBank/DDBJ databases">
        <title>Genome sequence for Sphingorhabdus sp. strain M1.</title>
        <authorList>
            <person name="Park S.-J."/>
        </authorList>
    </citation>
    <scope>NUCLEOTIDE SEQUENCE [LARGE SCALE GENOMIC DNA]</scope>
    <source>
        <strain evidence="2 3">JK6</strain>
    </source>
</reference>
<keyword evidence="1" id="KW-0812">Transmembrane</keyword>
<organism evidence="2 3">
    <name type="scientific">Parasphingorhabdus halotolerans</name>
    <dbReference type="NCBI Taxonomy" id="2725558"/>
    <lineage>
        <taxon>Bacteria</taxon>
        <taxon>Pseudomonadati</taxon>
        <taxon>Pseudomonadota</taxon>
        <taxon>Alphaproteobacteria</taxon>
        <taxon>Sphingomonadales</taxon>
        <taxon>Sphingomonadaceae</taxon>
        <taxon>Parasphingorhabdus</taxon>
    </lineage>
</organism>
<dbReference type="RefSeq" id="WP_168818269.1">
    <property type="nucleotide sequence ID" value="NZ_CP051217.1"/>
</dbReference>
<proteinExistence type="predicted"/>
<dbReference type="KEGG" id="phao:HF685_03165"/>
<evidence type="ECO:0000313" key="3">
    <source>
        <dbReference type="Proteomes" id="UP000501600"/>
    </source>
</evidence>
<protein>
    <recommendedName>
        <fullName evidence="4">LPXTG-motif cell wall-anchored protein</fullName>
    </recommendedName>
</protein>
<gene>
    <name evidence="2" type="ORF">HF685_03165</name>
</gene>
<dbReference type="EMBL" id="CP051217">
    <property type="protein sequence ID" value="QJB68426.1"/>
    <property type="molecule type" value="Genomic_DNA"/>
</dbReference>
<feature type="transmembrane region" description="Helical" evidence="1">
    <location>
        <begin position="6"/>
        <end position="24"/>
    </location>
</feature>